<dbReference type="PANTHER" id="PTHR13693:SF3">
    <property type="entry name" value="LD36009P"/>
    <property type="match status" value="1"/>
</dbReference>
<feature type="region of interest" description="Disordered" evidence="3">
    <location>
        <begin position="1"/>
        <end position="52"/>
    </location>
</feature>
<dbReference type="PANTHER" id="PTHR13693">
    <property type="entry name" value="CLASS II AMINOTRANSFERASE/8-AMINO-7-OXONONANOATE SYNTHASE"/>
    <property type="match status" value="1"/>
</dbReference>
<dbReference type="SUPFAM" id="SSF53383">
    <property type="entry name" value="PLP-dependent transferases"/>
    <property type="match status" value="1"/>
</dbReference>
<keyword evidence="6" id="KW-1185">Reference proteome</keyword>
<comment type="caution">
    <text evidence="5">The sequence shown here is derived from an EMBL/GenBank/DDBJ whole genome shotgun (WGS) entry which is preliminary data.</text>
</comment>
<keyword evidence="5" id="KW-0032">Aminotransferase</keyword>
<feature type="domain" description="Aminotransferase class I/classII large" evidence="4">
    <location>
        <begin position="99"/>
        <end position="434"/>
    </location>
</feature>
<evidence type="ECO:0000256" key="3">
    <source>
        <dbReference type="SAM" id="MobiDB-lite"/>
    </source>
</evidence>
<dbReference type="InterPro" id="IPR050087">
    <property type="entry name" value="AON_synthase_class-II"/>
</dbReference>
<dbReference type="RefSeq" id="WP_267614205.1">
    <property type="nucleotide sequence ID" value="NZ_JAOVZQ010000001.1"/>
</dbReference>
<gene>
    <name evidence="5" type="ORF">OEG82_20510</name>
</gene>
<evidence type="ECO:0000313" key="5">
    <source>
        <dbReference type="EMBL" id="MCY0096375.1"/>
    </source>
</evidence>
<dbReference type="InterPro" id="IPR004839">
    <property type="entry name" value="Aminotransferase_I/II_large"/>
</dbReference>
<organism evidence="5 6">
    <name type="scientific">Hoeflea ulvae</name>
    <dbReference type="NCBI Taxonomy" id="2983764"/>
    <lineage>
        <taxon>Bacteria</taxon>
        <taxon>Pseudomonadati</taxon>
        <taxon>Pseudomonadota</taxon>
        <taxon>Alphaproteobacteria</taxon>
        <taxon>Hyphomicrobiales</taxon>
        <taxon>Rhizobiaceae</taxon>
        <taxon>Hoeflea</taxon>
    </lineage>
</organism>
<dbReference type="EMBL" id="JAOVZQ010000001">
    <property type="protein sequence ID" value="MCY0096375.1"/>
    <property type="molecule type" value="Genomic_DNA"/>
</dbReference>
<protein>
    <submittedName>
        <fullName evidence="5">Aminotransferase class I/II-fold pyridoxal phosphate-dependent enzyme</fullName>
    </submittedName>
</protein>
<keyword evidence="2" id="KW-0808">Transferase</keyword>
<accession>A0ABT3YKV2</accession>
<dbReference type="InterPro" id="IPR015424">
    <property type="entry name" value="PyrdxlP-dep_Trfase"/>
</dbReference>
<evidence type="ECO:0000259" key="4">
    <source>
        <dbReference type="Pfam" id="PF00155"/>
    </source>
</evidence>
<proteinExistence type="predicted"/>
<sequence length="468" mass="49678">MTNDTKPVPAADGGTKRAALDFMRSKTAKAQPDSRQAKPGGSGSAPLRPVPAFSDLPQYKQMKVHQAAGVALGIENPFYRAHEGAPGAMTVISGKTYSNFASYDYLSLNQDPRVRAAAVEAIAQYGVSSSASRLVAGERPVHQELEGKLAAFHGVEAAVAMVSGYLTNLTTITCLMGATDLILHDELIHNSVLAGAQACGATRRSFKHNDLDDLERSLLRLSARHRRVMVIVEGLYSMDGDLADLPRLIELRRKHGFWLMVDEAHAVGVLGATGRGSAEHFGVDPAEVDIWMGTLSKTTASCGGYIAGKAELIDCLKGYAGGFVYSVGLPPSLAAAASKALDIIVEEPQRVTRLHDRSHYFVGQLKAAGLDTGSCAGFAVIPVMVGDSIRAAMLSGAMLEAGINVLPILFPAVPEGSARLRFFINFDHTEEQLAFAAVETAKALQVIVDLGVDISSIDISDVMDFVGT</sequence>
<reference evidence="5" key="1">
    <citation type="submission" date="2022-10" db="EMBL/GenBank/DDBJ databases">
        <title>Hoeflea sp. J2-29, isolated from marine algae.</title>
        <authorList>
            <person name="Kristyanto S."/>
            <person name="Kim J.M."/>
            <person name="Jeon C.O."/>
        </authorList>
    </citation>
    <scope>NUCLEOTIDE SEQUENCE</scope>
    <source>
        <strain evidence="5">J2-29</strain>
    </source>
</reference>
<dbReference type="Proteomes" id="UP001081283">
    <property type="component" value="Unassembled WGS sequence"/>
</dbReference>
<dbReference type="Pfam" id="PF00155">
    <property type="entry name" value="Aminotran_1_2"/>
    <property type="match status" value="1"/>
</dbReference>
<name>A0ABT3YKV2_9HYPH</name>
<comment type="cofactor">
    <cofactor evidence="1">
        <name>pyridoxal 5'-phosphate</name>
        <dbReference type="ChEBI" id="CHEBI:597326"/>
    </cofactor>
</comment>
<evidence type="ECO:0000256" key="2">
    <source>
        <dbReference type="ARBA" id="ARBA00022679"/>
    </source>
</evidence>
<dbReference type="GO" id="GO:0008483">
    <property type="term" value="F:transaminase activity"/>
    <property type="evidence" value="ECO:0007669"/>
    <property type="project" value="UniProtKB-KW"/>
</dbReference>
<evidence type="ECO:0000256" key="1">
    <source>
        <dbReference type="ARBA" id="ARBA00001933"/>
    </source>
</evidence>
<dbReference type="CDD" id="cd06454">
    <property type="entry name" value="KBL_like"/>
    <property type="match status" value="1"/>
</dbReference>
<evidence type="ECO:0000313" key="6">
    <source>
        <dbReference type="Proteomes" id="UP001081283"/>
    </source>
</evidence>
<dbReference type="InterPro" id="IPR015421">
    <property type="entry name" value="PyrdxlP-dep_Trfase_major"/>
</dbReference>
<dbReference type="InterPro" id="IPR015422">
    <property type="entry name" value="PyrdxlP-dep_Trfase_small"/>
</dbReference>
<dbReference type="Gene3D" id="3.40.640.10">
    <property type="entry name" value="Type I PLP-dependent aspartate aminotransferase-like (Major domain)"/>
    <property type="match status" value="1"/>
</dbReference>
<dbReference type="Gene3D" id="3.90.1150.10">
    <property type="entry name" value="Aspartate Aminotransferase, domain 1"/>
    <property type="match status" value="1"/>
</dbReference>